<feature type="coiled-coil region" evidence="1">
    <location>
        <begin position="122"/>
        <end position="159"/>
    </location>
</feature>
<keyword evidence="1" id="KW-0175">Coiled coil</keyword>
<dbReference type="EMBL" id="AEDD01000009">
    <property type="protein sequence ID" value="EFM09885.1"/>
    <property type="molecule type" value="Genomic_DNA"/>
</dbReference>
<evidence type="ECO:0000313" key="2">
    <source>
        <dbReference type="EMBL" id="EFM09885.1"/>
    </source>
</evidence>
<reference evidence="2 3" key="1">
    <citation type="submission" date="2010-07" db="EMBL/GenBank/DDBJ databases">
        <title>The draft genome of Paenibacillus curdlanolyticus YK9.</title>
        <authorList>
            <consortium name="US DOE Joint Genome Institute (JGI-PGF)"/>
            <person name="Lucas S."/>
            <person name="Copeland A."/>
            <person name="Lapidus A."/>
            <person name="Cheng J.-F."/>
            <person name="Bruce D."/>
            <person name="Goodwin L."/>
            <person name="Pitluck S."/>
            <person name="Land M.L."/>
            <person name="Hauser L."/>
            <person name="Chang Y.-J."/>
            <person name="Jeffries C."/>
            <person name="Anderson I.J."/>
            <person name="Johnson E."/>
            <person name="Loganathan U."/>
            <person name="Mulhopadhyay B."/>
            <person name="Kyrpides N."/>
            <person name="Woyke T.J."/>
        </authorList>
    </citation>
    <scope>NUCLEOTIDE SEQUENCE [LARGE SCALE GENOMIC DNA]</scope>
    <source>
        <strain evidence="2 3">YK9</strain>
    </source>
</reference>
<accession>E0ICJ9</accession>
<dbReference type="NCBIfam" id="TIGR02833">
    <property type="entry name" value="spore_III_AB"/>
    <property type="match status" value="1"/>
</dbReference>
<proteinExistence type="predicted"/>
<protein>
    <submittedName>
        <fullName evidence="2">Stage III sporulation protein AB</fullName>
    </submittedName>
</protein>
<evidence type="ECO:0000256" key="1">
    <source>
        <dbReference type="SAM" id="Coils"/>
    </source>
</evidence>
<organism evidence="2 3">
    <name type="scientific">Paenibacillus curdlanolyticus YK9</name>
    <dbReference type="NCBI Taxonomy" id="717606"/>
    <lineage>
        <taxon>Bacteria</taxon>
        <taxon>Bacillati</taxon>
        <taxon>Bacillota</taxon>
        <taxon>Bacilli</taxon>
        <taxon>Bacillales</taxon>
        <taxon>Paenibacillaceae</taxon>
        <taxon>Paenibacillus</taxon>
    </lineage>
</organism>
<sequence length="173" mass="19068">MLVKMIGAALILFAGTLIGFLQAARYADRPKHIRQLAGALQRLETEIVYGRTPLPEAITRIAANVQQPTARLMEAVTAQLQQSDGRTFNECWEAAIRSQWPSTAMRSAELTVAIRLGSTLGISDKDDQLKHLRLAAVQLKAEEDAARDEQAKYEKMSRSLGVLLAILVVILMV</sequence>
<dbReference type="STRING" id="717606.PaecuDRAFT_3388"/>
<dbReference type="RefSeq" id="WP_006039376.1">
    <property type="nucleotide sequence ID" value="NZ_AEDD01000009.1"/>
</dbReference>
<name>E0ICJ9_9BACL</name>
<dbReference type="InterPro" id="IPR014198">
    <property type="entry name" value="Spore_III_AB"/>
</dbReference>
<dbReference type="Proteomes" id="UP000005387">
    <property type="component" value="Unassembled WGS sequence"/>
</dbReference>
<dbReference type="OrthoDB" id="1957909at2"/>
<keyword evidence="3" id="KW-1185">Reference proteome</keyword>
<dbReference type="Pfam" id="PF09548">
    <property type="entry name" value="Spore_III_AB"/>
    <property type="match status" value="1"/>
</dbReference>
<dbReference type="eggNOG" id="ENOG5032S0Q">
    <property type="taxonomic scope" value="Bacteria"/>
</dbReference>
<evidence type="ECO:0000313" key="3">
    <source>
        <dbReference type="Proteomes" id="UP000005387"/>
    </source>
</evidence>
<dbReference type="PIRSF" id="PIRSF021435">
    <property type="entry name" value="SpoIIIAB"/>
    <property type="match status" value="1"/>
</dbReference>
<dbReference type="AlphaFoldDB" id="E0ICJ9"/>
<gene>
    <name evidence="2" type="ORF">PaecuDRAFT_3388</name>
</gene>